<evidence type="ECO:0000313" key="11">
    <source>
        <dbReference type="EMBL" id="UYV76260.1"/>
    </source>
</evidence>
<dbReference type="CDD" id="cd09274">
    <property type="entry name" value="RNase_HI_RT_Ty3"/>
    <property type="match status" value="2"/>
</dbReference>
<feature type="region of interest" description="Disordered" evidence="8">
    <location>
        <begin position="183"/>
        <end position="230"/>
    </location>
</feature>
<reference evidence="11 12" key="1">
    <citation type="submission" date="2022-01" db="EMBL/GenBank/DDBJ databases">
        <title>A chromosomal length assembly of Cordylochernes scorpioides.</title>
        <authorList>
            <person name="Zeh D."/>
            <person name="Zeh J."/>
        </authorList>
    </citation>
    <scope>NUCLEOTIDE SEQUENCE [LARGE SCALE GENOMIC DNA]</scope>
    <source>
        <strain evidence="11">IN4F17</strain>
        <tissue evidence="11">Whole Body</tissue>
    </source>
</reference>
<feature type="domain" description="Reverse transcriptase" evidence="9">
    <location>
        <begin position="2305"/>
        <end position="2484"/>
    </location>
</feature>
<dbReference type="Pfam" id="PF17917">
    <property type="entry name" value="RT_RNaseH"/>
    <property type="match status" value="1"/>
</dbReference>
<evidence type="ECO:0000256" key="1">
    <source>
        <dbReference type="ARBA" id="ARBA00012493"/>
    </source>
</evidence>
<keyword evidence="6" id="KW-0378">Hydrolase</keyword>
<keyword evidence="7" id="KW-0695">RNA-directed DNA polymerase</keyword>
<evidence type="ECO:0000256" key="5">
    <source>
        <dbReference type="ARBA" id="ARBA00022759"/>
    </source>
</evidence>
<evidence type="ECO:0000256" key="6">
    <source>
        <dbReference type="ARBA" id="ARBA00022801"/>
    </source>
</evidence>
<dbReference type="SUPFAM" id="SSF53098">
    <property type="entry name" value="Ribonuclease H-like"/>
    <property type="match status" value="2"/>
</dbReference>
<organism evidence="11 12">
    <name type="scientific">Cordylochernes scorpioides</name>
    <dbReference type="NCBI Taxonomy" id="51811"/>
    <lineage>
        <taxon>Eukaryota</taxon>
        <taxon>Metazoa</taxon>
        <taxon>Ecdysozoa</taxon>
        <taxon>Arthropoda</taxon>
        <taxon>Chelicerata</taxon>
        <taxon>Arachnida</taxon>
        <taxon>Pseudoscorpiones</taxon>
        <taxon>Cheliferoidea</taxon>
        <taxon>Chernetidae</taxon>
        <taxon>Cordylochernes</taxon>
    </lineage>
</organism>
<feature type="domain" description="Reverse transcriptase" evidence="9">
    <location>
        <begin position="472"/>
        <end position="649"/>
    </location>
</feature>
<feature type="compositionally biased region" description="Polar residues" evidence="8">
    <location>
        <begin position="191"/>
        <end position="202"/>
    </location>
</feature>
<keyword evidence="4" id="KW-0540">Nuclease</keyword>
<dbReference type="PROSITE" id="PS50994">
    <property type="entry name" value="INTEGRASE"/>
    <property type="match status" value="2"/>
</dbReference>
<dbReference type="InterPro" id="IPR041373">
    <property type="entry name" value="RT_RNaseH"/>
</dbReference>
<name>A0ABY6L9X6_9ARAC</name>
<keyword evidence="5" id="KW-0255">Endonuclease</keyword>
<dbReference type="Gene3D" id="3.10.20.370">
    <property type="match status" value="1"/>
</dbReference>
<evidence type="ECO:0000256" key="4">
    <source>
        <dbReference type="ARBA" id="ARBA00022722"/>
    </source>
</evidence>
<dbReference type="Proteomes" id="UP001235939">
    <property type="component" value="Chromosome 13"/>
</dbReference>
<dbReference type="InterPro" id="IPR000477">
    <property type="entry name" value="RT_dom"/>
</dbReference>
<evidence type="ECO:0000256" key="7">
    <source>
        <dbReference type="ARBA" id="ARBA00022918"/>
    </source>
</evidence>
<dbReference type="Pfam" id="PF00665">
    <property type="entry name" value="rve"/>
    <property type="match status" value="2"/>
</dbReference>
<gene>
    <name evidence="11" type="ORF">LAZ67_13003189</name>
</gene>
<evidence type="ECO:0000256" key="3">
    <source>
        <dbReference type="ARBA" id="ARBA00022695"/>
    </source>
</evidence>
<dbReference type="InterPro" id="IPR050951">
    <property type="entry name" value="Retrovirus_Pol_polyprotein"/>
</dbReference>
<protein>
    <recommendedName>
        <fullName evidence="1">RNA-directed DNA polymerase</fullName>
        <ecNumber evidence="1">2.7.7.49</ecNumber>
    </recommendedName>
</protein>
<dbReference type="EC" id="2.7.7.49" evidence="1"/>
<evidence type="ECO:0000259" key="10">
    <source>
        <dbReference type="PROSITE" id="PS50994"/>
    </source>
</evidence>
<evidence type="ECO:0000256" key="8">
    <source>
        <dbReference type="SAM" id="MobiDB-lite"/>
    </source>
</evidence>
<dbReference type="Pfam" id="PF00078">
    <property type="entry name" value="RVT_1"/>
    <property type="match status" value="3"/>
</dbReference>
<feature type="compositionally biased region" description="Polar residues" evidence="8">
    <location>
        <begin position="2126"/>
        <end position="2144"/>
    </location>
</feature>
<dbReference type="InterPro" id="IPR012337">
    <property type="entry name" value="RNaseH-like_sf"/>
</dbReference>
<dbReference type="PROSITE" id="PS50878">
    <property type="entry name" value="RT_POL"/>
    <property type="match status" value="2"/>
</dbReference>
<feature type="compositionally biased region" description="Basic residues" evidence="8">
    <location>
        <begin position="216"/>
        <end position="229"/>
    </location>
</feature>
<dbReference type="EMBL" id="CP092875">
    <property type="protein sequence ID" value="UYV76260.1"/>
    <property type="molecule type" value="Genomic_DNA"/>
</dbReference>
<evidence type="ECO:0000259" key="9">
    <source>
        <dbReference type="PROSITE" id="PS50878"/>
    </source>
</evidence>
<dbReference type="InterPro" id="IPR036397">
    <property type="entry name" value="RNaseH_sf"/>
</dbReference>
<dbReference type="Gene3D" id="3.30.70.270">
    <property type="match status" value="5"/>
</dbReference>
<dbReference type="CDD" id="cd01647">
    <property type="entry name" value="RT_LTR"/>
    <property type="match status" value="3"/>
</dbReference>
<keyword evidence="2" id="KW-0808">Transferase</keyword>
<dbReference type="Gene3D" id="3.10.10.10">
    <property type="entry name" value="HIV Type 1 Reverse Transcriptase, subunit A, domain 1"/>
    <property type="match status" value="3"/>
</dbReference>
<feature type="region of interest" description="Disordered" evidence="8">
    <location>
        <begin position="2092"/>
        <end position="2152"/>
    </location>
</feature>
<dbReference type="Pfam" id="PF17919">
    <property type="entry name" value="RT_RNaseH_2"/>
    <property type="match status" value="1"/>
</dbReference>
<dbReference type="InterPro" id="IPR041588">
    <property type="entry name" value="Integrase_H2C2"/>
</dbReference>
<keyword evidence="12" id="KW-1185">Reference proteome</keyword>
<feature type="compositionally biased region" description="Basic and acidic residues" evidence="8">
    <location>
        <begin position="2092"/>
        <end position="2110"/>
    </location>
</feature>
<accession>A0ABY6L9X6</accession>
<dbReference type="PANTHER" id="PTHR37984">
    <property type="entry name" value="PROTEIN CBG26694"/>
    <property type="match status" value="1"/>
</dbReference>
<sequence length="3048" mass="349138">MFSHVTQRSVTLAARIQPPETFDFSTPNEWPKWRKRFERYLVVSGMKKKEEADMIDLFMYLMGDRADDIFRTFKFEKEEEATKIDSVLKEFDSHFCVRKNIIYERAKFNSRIQEDREPVDEFITSLYKLADSCEFEGLHEQLIRDRIVVGVRDKALSERMQLDNELTLEKAVKMVRQQEAVRQQQVELQRPSTSQKVNQVKFNSKKQSPKQQQQPSRKKEKSAKTRSRCPKCGGFTHREGQACRAEGQRCNLCSKTGHFANCCPDKQAKTAEVKAVSELDEEIGFLLEVSTVEDSSNLDDDEGECRRRWTAEIQVNGKQVKFKLDSQADVTCVPLCLFKKIMGQQRLVESDINIRAAEFSELQTVGMFISTLRNGNYEIKEKIYVIRRLSEPLLSRRACELLNLARRIEVVATRINPIKEFPEVFEGLGQIGNPYEIKLKPGAKPYAVHTPRRVPIPLMEKLKARLEELEKAGIIAQVNVATEWCAPTVIAGKPNGDIRLCVDLSRLNEHVQREVHPMPVVEHMLGQLGEARFFSKLDANSGFHQIPLSPDCQHLTTFITPFGRYKYCRMPFEISLAPEYFQRVMSIILQGMDGVMCYLDDILIFASDSKTHDRILRLVLRKLKEAKVTLNKAKCVFGVPRINFLGHILDEDGIRPDPAKIEAVAKITAPTDVHGVRRFLGMVNHLGRFVENLSEIVAPLNQLLVKGQDFVWDCSQERAFRKLKELLTTQTILAAYDVRKPTMVSSDASSYGLGAVLKQEGKNGIWRPVAYSSRTMTPTEKRYAQIEKEALAITWACERFQDFLLGKRFRIENDHKPLIPLFSTKELSSLTPRLQRFRMRMMRFGFEIVHIPGKELLDADALSRQPLLTTEGGENERQTSAHINAVLSSITDKDEMLTKIFEAQQEDTTLKAVVNYLEQGWPDKKKMSQALLSYWHVKDELGVQNGLLMRSCRLVIPESMKLEILDKLHAGHFGITKTRLRARETVWWPGISEEIAETVRKCSVCIQEAVSKHEPLIPTNFPTRPWQKIGMDLFKFENKWYLVVIDYYSRYPEMVQLDRLTASVVVRSCKSIFARHGIPETVVSDNGTQFGAAREFANFARQYGFTHVTSSPRFPQSNGMAEAGVKIAKLILKKNQDPSLGLLEYRSTPLENGYSPAELLMGRKLRTTLPIAPENLNPKLVDSQTLKRKEGRRRKDMKSRYDRRCGATDMEELSEGDTVWITDMRTWVIVKQKASTPRSYMVDTPVGTLRRNRFHLRKGYAVQYPADPSTPTFSGKELVENEKTPVVDYPSNDSEDGQIRTRSGRIVKPVDRLHCSRLKGWNLLHKGTKVCFFRKRQDEFQDFFSQENDLVYCNDVVSLMEVLGYDHDTEEWRLFVDSSKISLKAVLLHNGNKFPSVPIAHAFNMKETYENMKLLLKKIEYERYGWKICSGLKVIALLRGLQLGYTKCCCFLCEWDSRDRERHYIKKSWPNREIFTPGHKNIVNPPLIDSTNIYLPPLHIKLRLMKNFVKAIDRNASGFAYLKQKCSSISDAKIKENIFVGPQIRELLQDGNFQNSWNEVEAAAWNSFRNVCKNFLGSVKVENYRDIVNDLLLSYKALGCNMSLKIHFLHSHLDFFPDNLGAVSDEHGERFHQDKSSMEKRYQVKKPLEPPYEGPFPVLDRTDKYFTLKVKRRNMTISSDRLRPAYLLADSDNLTPEHPPAARPIVWGALPSTSSQQNPDPPDVEKYTEFQGTGSAPDLTRTRSVSTILTKYPNLCRPPSDFVEAKHKVKHYIPTRGQPIHSKARRLDPQRLTLAKAEFQYVLNNGIMRPSNSPWASPLHLVSKKDESLRHCGDYRRLNEVTLPDRYPIPRLDDFHHILKDDILVASKTEEEHYSHLETLFSRLNSYGLRINLSKSKFLVQEIDFLGYLITSHGVKPLPAKESVYSMHLLSDTNRVILLNNHLRGAAKDFAQLPQNDHLDYEELKRRLSKKFRVHVPAAESRKNFFGARQMLGESVTDFADRVVSLAHQIESEDLTIGRKERKRVFVAGLHPAIRSRVFDHHQEDWDTLVDRAQGVEDNEREFSLTKEEGHQRELEKLTKRMTEMYEEIRELRRAQDTTKKQENNREYRQHYNRGTYNRDQRRNDQSAGNRTTQNHSGSPQHNNGPRVPSEGSSLVEIGAEINGKAIRNVRTTFEFCDLGFADYDGILGMPGIRALRLTMSHDGTITSEYEKKGDPCSSAFKSPIIAKELEALPPRLPIDQIRTGEDVVRAFPHCFCDGISDMGEGSTITAPELRMLSAKPIHKRQYPIPAITVPKVKALVKELEEVGIVEECTSLWNSPLFPVAKSDGSVRITLDLRLINDATEFFPFPIPRVEDNLRAFAGAKVFSTLDLTSGFFQIHIPECDRDYFAFSLPWGRYRFARLAQGAKNSAQIFQWAMNIVLGDLLFKCVRLYIDDVIVYSSSFEQHVADLAAVLERLNKFRLRAKRAKSYFFRDSVEYLGHTIDQEGIKPLYDNVAALRDMPRPKNIRAVRSLLGMVNYYRRFVPNAGEVLAPLSNLLKKGHKFFWGTAEQAAFEIIKKVLTSEPVLVHPVPSKPFILNTDASGIAVGACLQQEVQGVVKPVAYYSKRLSGPETRYSTIEKEAYAVVLALQHFKHLIAGSSIEVLTDHKPITYNKGSDYKNARLSRWAEVIQEFRVTFAYVPGKDNRVADFLSRFPCSNDLSTLEDNRVVAAVTIEQGSPLLSNDEVWSELKRDPKWSPLITRIETRVGTGIIPHKHKEYMRKDGCLYVYNDQGNWVKVIPRSLINRVMGYHHNIASAGHFGVRKTLRRLRSEYFWPRMRTEVQNYIRRCENCQFSNQGASKAANAPHFRPMQPFEHIAIDFIGPLETTPRGHNSILSIMDLFTKYPILVPTRDQTAGTVVKALVDRVITHHGVPKTVLSDRGSAFISQVFKGVCKALGISAVNTTAWRPQSNGAVERQNRTVIESLRRCACGSNWDNILSMVAFAIRSTEHASTGYTPAKLLYGYELRQPQPFEELRGYPIINDSINHYATAYKHQIAEKWRRRER</sequence>
<dbReference type="InterPro" id="IPR041577">
    <property type="entry name" value="RT_RNaseH_2"/>
</dbReference>
<feature type="domain" description="Integrase catalytic" evidence="10">
    <location>
        <begin position="1021"/>
        <end position="1186"/>
    </location>
</feature>
<dbReference type="PANTHER" id="PTHR37984:SF9">
    <property type="entry name" value="INTEGRASE CATALYTIC DOMAIN-CONTAINING PROTEIN"/>
    <property type="match status" value="1"/>
</dbReference>
<evidence type="ECO:0000313" key="12">
    <source>
        <dbReference type="Proteomes" id="UP001235939"/>
    </source>
</evidence>
<dbReference type="SUPFAM" id="SSF56672">
    <property type="entry name" value="DNA/RNA polymerases"/>
    <property type="match status" value="3"/>
</dbReference>
<dbReference type="Gene3D" id="1.10.340.70">
    <property type="match status" value="2"/>
</dbReference>
<proteinExistence type="predicted"/>
<feature type="domain" description="Integrase catalytic" evidence="10">
    <location>
        <begin position="2851"/>
        <end position="3008"/>
    </location>
</feature>
<dbReference type="Gene3D" id="3.30.420.10">
    <property type="entry name" value="Ribonuclease H-like superfamily/Ribonuclease H"/>
    <property type="match status" value="2"/>
</dbReference>
<evidence type="ECO:0000256" key="2">
    <source>
        <dbReference type="ARBA" id="ARBA00022679"/>
    </source>
</evidence>
<dbReference type="InterPro" id="IPR043128">
    <property type="entry name" value="Rev_trsase/Diguanyl_cyclase"/>
</dbReference>
<dbReference type="Pfam" id="PF17921">
    <property type="entry name" value="Integrase_H2C2"/>
    <property type="match status" value="2"/>
</dbReference>
<keyword evidence="3" id="KW-0548">Nucleotidyltransferase</keyword>
<dbReference type="InterPro" id="IPR043502">
    <property type="entry name" value="DNA/RNA_pol_sf"/>
</dbReference>
<feature type="non-terminal residue" evidence="11">
    <location>
        <position position="3048"/>
    </location>
</feature>
<dbReference type="InterPro" id="IPR001584">
    <property type="entry name" value="Integrase_cat-core"/>
</dbReference>